<evidence type="ECO:0000313" key="2">
    <source>
        <dbReference type="EMBL" id="KAK6791333.1"/>
    </source>
</evidence>
<dbReference type="EMBL" id="JBANQN010000004">
    <property type="protein sequence ID" value="KAK6791333.1"/>
    <property type="molecule type" value="Genomic_DNA"/>
</dbReference>
<accession>A0AAN8TUW0</accession>
<dbReference type="Proteomes" id="UP001371456">
    <property type="component" value="Unassembled WGS sequence"/>
</dbReference>
<organism evidence="2 3">
    <name type="scientific">Solanum bulbocastanum</name>
    <name type="common">Wild potato</name>
    <dbReference type="NCBI Taxonomy" id="147425"/>
    <lineage>
        <taxon>Eukaryota</taxon>
        <taxon>Viridiplantae</taxon>
        <taxon>Streptophyta</taxon>
        <taxon>Embryophyta</taxon>
        <taxon>Tracheophyta</taxon>
        <taxon>Spermatophyta</taxon>
        <taxon>Magnoliopsida</taxon>
        <taxon>eudicotyledons</taxon>
        <taxon>Gunneridae</taxon>
        <taxon>Pentapetalae</taxon>
        <taxon>asterids</taxon>
        <taxon>lamiids</taxon>
        <taxon>Solanales</taxon>
        <taxon>Solanaceae</taxon>
        <taxon>Solanoideae</taxon>
        <taxon>Solaneae</taxon>
        <taxon>Solanum</taxon>
    </lineage>
</organism>
<reference evidence="2 3" key="1">
    <citation type="submission" date="2024-02" db="EMBL/GenBank/DDBJ databases">
        <title>de novo genome assembly of Solanum bulbocastanum strain 11H21.</title>
        <authorList>
            <person name="Hosaka A.J."/>
        </authorList>
    </citation>
    <scope>NUCLEOTIDE SEQUENCE [LARGE SCALE GENOMIC DNA]</scope>
    <source>
        <tissue evidence="2">Young leaves</tissue>
    </source>
</reference>
<evidence type="ECO:0000256" key="1">
    <source>
        <dbReference type="SAM" id="MobiDB-lite"/>
    </source>
</evidence>
<name>A0AAN8TUW0_SOLBU</name>
<feature type="region of interest" description="Disordered" evidence="1">
    <location>
        <begin position="1"/>
        <end position="30"/>
    </location>
</feature>
<evidence type="ECO:0000313" key="3">
    <source>
        <dbReference type="Proteomes" id="UP001371456"/>
    </source>
</evidence>
<keyword evidence="3" id="KW-1185">Reference proteome</keyword>
<feature type="compositionally biased region" description="Polar residues" evidence="1">
    <location>
        <begin position="1"/>
        <end position="23"/>
    </location>
</feature>
<proteinExistence type="predicted"/>
<gene>
    <name evidence="2" type="ORF">RDI58_010414</name>
</gene>
<dbReference type="AlphaFoldDB" id="A0AAN8TUW0"/>
<comment type="caution">
    <text evidence="2">The sequence shown here is derived from an EMBL/GenBank/DDBJ whole genome shotgun (WGS) entry which is preliminary data.</text>
</comment>
<protein>
    <submittedName>
        <fullName evidence="2">Uncharacterized protein</fullName>
    </submittedName>
</protein>
<sequence length="79" mass="8734">MDSHMENYNSNERNRVSNQTLDGSNLNFSNLSNGIEENKIDLNERSNYARGGIFMSGTSHIVSHLVSGVKNTGLMLSQS</sequence>